<accession>A0A4U8UP87</accession>
<dbReference type="EMBL" id="AZBU02000001">
    <property type="protein sequence ID" value="TMS34115.1"/>
    <property type="molecule type" value="Genomic_DNA"/>
</dbReference>
<dbReference type="AlphaFoldDB" id="A0A4U8UP87"/>
<gene>
    <name evidence="1" type="ORF">L596_001762</name>
</gene>
<dbReference type="EMBL" id="CM016762">
    <property type="protein sequence ID" value="TMS34115.1"/>
    <property type="molecule type" value="Genomic_DNA"/>
</dbReference>
<proteinExistence type="predicted"/>
<dbReference type="Proteomes" id="UP000298663">
    <property type="component" value="Chromosome X"/>
</dbReference>
<evidence type="ECO:0000313" key="2">
    <source>
        <dbReference type="Proteomes" id="UP000298663"/>
    </source>
</evidence>
<evidence type="ECO:0000313" key="1">
    <source>
        <dbReference type="EMBL" id="TMS34115.1"/>
    </source>
</evidence>
<reference evidence="1 2" key="1">
    <citation type="journal article" date="2015" name="Genome Biol.">
        <title>Comparative genomics of Steinernema reveals deeply conserved gene regulatory networks.</title>
        <authorList>
            <person name="Dillman A.R."/>
            <person name="Macchietto M."/>
            <person name="Porter C.F."/>
            <person name="Rogers A."/>
            <person name="Williams B."/>
            <person name="Antoshechkin I."/>
            <person name="Lee M.M."/>
            <person name="Goodwin Z."/>
            <person name="Lu X."/>
            <person name="Lewis E.E."/>
            <person name="Goodrich-Blair H."/>
            <person name="Stock S.P."/>
            <person name="Adams B.J."/>
            <person name="Sternberg P.W."/>
            <person name="Mortazavi A."/>
        </authorList>
    </citation>
    <scope>NUCLEOTIDE SEQUENCE [LARGE SCALE GENOMIC DNA]</scope>
    <source>
        <strain evidence="1 2">ALL</strain>
    </source>
</reference>
<sequence length="67" mass="7632">MDELSRHKCMKSCGVCIQTSGLTITIYEQNECTQRLYTHLIRLVDSVYMKTVRSGMHGTLPALAKRN</sequence>
<reference evidence="1 2" key="2">
    <citation type="journal article" date="2019" name="G3 (Bethesda)">
        <title>Hybrid Assembly of the Genome of the Entomopathogenic Nematode Steinernema carpocapsae Identifies the X-Chromosome.</title>
        <authorList>
            <person name="Serra L."/>
            <person name="Macchietto M."/>
            <person name="Macias-Munoz A."/>
            <person name="McGill C.J."/>
            <person name="Rodriguez I.M."/>
            <person name="Rodriguez B."/>
            <person name="Murad R."/>
            <person name="Mortazavi A."/>
        </authorList>
    </citation>
    <scope>NUCLEOTIDE SEQUENCE [LARGE SCALE GENOMIC DNA]</scope>
    <source>
        <strain evidence="1 2">ALL</strain>
    </source>
</reference>
<keyword evidence="2" id="KW-1185">Reference proteome</keyword>
<name>A0A4U8UP87_STECR</name>
<organism evidence="1 2">
    <name type="scientific">Steinernema carpocapsae</name>
    <name type="common">Entomopathogenic nematode</name>
    <dbReference type="NCBI Taxonomy" id="34508"/>
    <lineage>
        <taxon>Eukaryota</taxon>
        <taxon>Metazoa</taxon>
        <taxon>Ecdysozoa</taxon>
        <taxon>Nematoda</taxon>
        <taxon>Chromadorea</taxon>
        <taxon>Rhabditida</taxon>
        <taxon>Tylenchina</taxon>
        <taxon>Panagrolaimomorpha</taxon>
        <taxon>Strongyloidoidea</taxon>
        <taxon>Steinernematidae</taxon>
        <taxon>Steinernema</taxon>
    </lineage>
</organism>
<comment type="caution">
    <text evidence="1">The sequence shown here is derived from an EMBL/GenBank/DDBJ whole genome shotgun (WGS) entry which is preliminary data.</text>
</comment>
<protein>
    <submittedName>
        <fullName evidence="1">Uncharacterized protein</fullName>
    </submittedName>
</protein>